<dbReference type="AlphaFoldDB" id="A0A1I4QZ74"/>
<name>A0A1I4QZ74_9BACT</name>
<dbReference type="Proteomes" id="UP000199611">
    <property type="component" value="Unassembled WGS sequence"/>
</dbReference>
<reference evidence="1 2" key="1">
    <citation type="submission" date="2016-10" db="EMBL/GenBank/DDBJ databases">
        <authorList>
            <person name="de Groot N.N."/>
        </authorList>
    </citation>
    <scope>NUCLEOTIDE SEQUENCE [LARGE SCALE GENOMIC DNA]</scope>
    <source>
        <strain evidence="1 2">DSM 9990</strain>
    </source>
</reference>
<organism evidence="1 2">
    <name type="scientific">Thermodesulforhabdus norvegica</name>
    <dbReference type="NCBI Taxonomy" id="39841"/>
    <lineage>
        <taxon>Bacteria</taxon>
        <taxon>Pseudomonadati</taxon>
        <taxon>Thermodesulfobacteriota</taxon>
        <taxon>Syntrophobacteria</taxon>
        <taxon>Syntrophobacterales</taxon>
        <taxon>Thermodesulforhabdaceae</taxon>
        <taxon>Thermodesulforhabdus</taxon>
    </lineage>
</organism>
<proteinExistence type="predicted"/>
<sequence>MICQTVKAGMECAFMTPKGCSYNGGSCHQIVEQCEGCQRILTLDAGKFCSTYPNPAIKWRTGFCNFATHVKIENFQQQQIKLNPLKASKRAAKRK</sequence>
<dbReference type="OrthoDB" id="5387471at2"/>
<dbReference type="InterPro" id="IPR047766">
    <property type="entry name" value="PxxKW_fam"/>
</dbReference>
<protein>
    <submittedName>
        <fullName evidence="1">Uncharacterized protein</fullName>
    </submittedName>
</protein>
<dbReference type="Pfam" id="PF20657">
    <property type="entry name" value="DUF6811"/>
    <property type="match status" value="1"/>
</dbReference>
<accession>A0A1I4QZ74</accession>
<dbReference type="EMBL" id="FOUU01000001">
    <property type="protein sequence ID" value="SFM45339.1"/>
    <property type="molecule type" value="Genomic_DNA"/>
</dbReference>
<evidence type="ECO:0000313" key="2">
    <source>
        <dbReference type="Proteomes" id="UP000199611"/>
    </source>
</evidence>
<gene>
    <name evidence="1" type="ORF">SAMN05660836_00308</name>
</gene>
<dbReference type="STRING" id="39841.SAMN05660836_00308"/>
<dbReference type="NCBIfam" id="NF038144">
    <property type="entry name" value="PxxKW"/>
    <property type="match status" value="1"/>
</dbReference>
<evidence type="ECO:0000313" key="1">
    <source>
        <dbReference type="EMBL" id="SFM45339.1"/>
    </source>
</evidence>
<dbReference type="RefSeq" id="WP_093392955.1">
    <property type="nucleotide sequence ID" value="NZ_FOUU01000001.1"/>
</dbReference>
<keyword evidence="2" id="KW-1185">Reference proteome</keyword>